<dbReference type="EC" id="3.4.16.4" evidence="6"/>
<feature type="compositionally biased region" description="Acidic residues" evidence="27">
    <location>
        <begin position="751"/>
        <end position="766"/>
    </location>
</feature>
<keyword evidence="9" id="KW-0121">Carboxypeptidase</keyword>
<feature type="compositionally biased region" description="Basic and acidic residues" evidence="27">
    <location>
        <begin position="710"/>
        <end position="750"/>
    </location>
</feature>
<dbReference type="SUPFAM" id="SSF56601">
    <property type="entry name" value="beta-lactamase/transpeptidase-like"/>
    <property type="match status" value="1"/>
</dbReference>
<evidence type="ECO:0000256" key="23">
    <source>
        <dbReference type="ARBA" id="ARBA00034000"/>
    </source>
</evidence>
<keyword evidence="13 28" id="KW-0812">Transmembrane</keyword>
<dbReference type="Gene3D" id="1.10.3810.10">
    <property type="entry name" value="Biosynthetic peptidoglycan transglycosylase-like"/>
    <property type="match status" value="1"/>
</dbReference>
<dbReference type="InterPro" id="IPR050396">
    <property type="entry name" value="Glycosyltr_51/Transpeptidase"/>
</dbReference>
<feature type="region of interest" description="Disordered" evidence="27">
    <location>
        <begin position="692"/>
        <end position="766"/>
    </location>
</feature>
<protein>
    <recommendedName>
        <fullName evidence="7">Penicillin-binding protein 1A</fullName>
        <ecNumber evidence="24">2.4.99.28</ecNumber>
        <ecNumber evidence="6">3.4.16.4</ecNumber>
    </recommendedName>
</protein>
<evidence type="ECO:0000256" key="26">
    <source>
        <dbReference type="ARBA" id="ARBA00060592"/>
    </source>
</evidence>
<dbReference type="Pfam" id="PF00912">
    <property type="entry name" value="Transgly"/>
    <property type="match status" value="1"/>
</dbReference>
<evidence type="ECO:0000256" key="15">
    <source>
        <dbReference type="ARBA" id="ARBA00022960"/>
    </source>
</evidence>
<dbReference type="FunFam" id="1.10.3810.10:FF:000001">
    <property type="entry name" value="Penicillin-binding protein 1A"/>
    <property type="match status" value="1"/>
</dbReference>
<evidence type="ECO:0000256" key="1">
    <source>
        <dbReference type="ARBA" id="ARBA00002624"/>
    </source>
</evidence>
<evidence type="ECO:0000256" key="20">
    <source>
        <dbReference type="ARBA" id="ARBA00023251"/>
    </source>
</evidence>
<comment type="subcellular location">
    <subcellularLocation>
        <location evidence="2">Cell membrane</location>
        <topology evidence="2">Single-pass type II membrane protein</topology>
    </subcellularLocation>
</comment>
<feature type="domain" description="Glycosyl transferase family 51" evidence="30">
    <location>
        <begin position="50"/>
        <end position="230"/>
    </location>
</feature>
<keyword evidence="12" id="KW-0808">Transferase</keyword>
<comment type="similarity">
    <text evidence="4">In the C-terminal section; belongs to the transpeptidase family.</text>
</comment>
<feature type="transmembrane region" description="Helical" evidence="28">
    <location>
        <begin position="12"/>
        <end position="32"/>
    </location>
</feature>
<organism evidence="31 32">
    <name type="scientific">Candidatus Syntrophonatronum acetioxidans</name>
    <dbReference type="NCBI Taxonomy" id="1795816"/>
    <lineage>
        <taxon>Bacteria</taxon>
        <taxon>Bacillati</taxon>
        <taxon>Bacillota</taxon>
        <taxon>Clostridia</taxon>
        <taxon>Eubacteriales</taxon>
        <taxon>Syntrophomonadaceae</taxon>
        <taxon>Candidatus Syntrophonatronum</taxon>
    </lineage>
</organism>
<evidence type="ECO:0000256" key="18">
    <source>
        <dbReference type="ARBA" id="ARBA00022989"/>
    </source>
</evidence>
<dbReference type="UniPathway" id="UPA00219"/>
<evidence type="ECO:0000256" key="3">
    <source>
        <dbReference type="ARBA" id="ARBA00004752"/>
    </source>
</evidence>
<evidence type="ECO:0000256" key="17">
    <source>
        <dbReference type="ARBA" id="ARBA00022984"/>
    </source>
</evidence>
<evidence type="ECO:0000256" key="10">
    <source>
        <dbReference type="ARBA" id="ARBA00022670"/>
    </source>
</evidence>
<accession>A0A424YJE2</accession>
<dbReference type="SUPFAM" id="SSF53955">
    <property type="entry name" value="Lysozyme-like"/>
    <property type="match status" value="1"/>
</dbReference>
<keyword evidence="8" id="KW-1003">Cell membrane</keyword>
<evidence type="ECO:0000256" key="8">
    <source>
        <dbReference type="ARBA" id="ARBA00022475"/>
    </source>
</evidence>
<keyword evidence="11" id="KW-0328">Glycosyltransferase</keyword>
<evidence type="ECO:0000256" key="22">
    <source>
        <dbReference type="ARBA" id="ARBA00023316"/>
    </source>
</evidence>
<evidence type="ECO:0000313" key="32">
    <source>
        <dbReference type="Proteomes" id="UP000285138"/>
    </source>
</evidence>
<evidence type="ECO:0000256" key="5">
    <source>
        <dbReference type="ARBA" id="ARBA00007739"/>
    </source>
</evidence>
<dbReference type="InterPro" id="IPR012338">
    <property type="entry name" value="Beta-lactam/transpept-like"/>
</dbReference>
<feature type="compositionally biased region" description="Acidic residues" evidence="27">
    <location>
        <begin position="692"/>
        <end position="709"/>
    </location>
</feature>
<dbReference type="NCBIfam" id="TIGR02074">
    <property type="entry name" value="PBP_1a_fam"/>
    <property type="match status" value="1"/>
</dbReference>
<dbReference type="GO" id="GO:0030288">
    <property type="term" value="C:outer membrane-bounded periplasmic space"/>
    <property type="evidence" value="ECO:0007669"/>
    <property type="project" value="TreeGrafter"/>
</dbReference>
<comment type="catalytic activity">
    <reaction evidence="23">
        <text>Preferential cleavage: (Ac)2-L-Lys-D-Ala-|-D-Ala. Also transpeptidation of peptidyl-alanyl moieties that are N-acyl substituents of D-alanine.</text>
        <dbReference type="EC" id="3.4.16.4"/>
    </reaction>
</comment>
<evidence type="ECO:0000256" key="24">
    <source>
        <dbReference type="ARBA" id="ARBA00044770"/>
    </source>
</evidence>
<evidence type="ECO:0000256" key="12">
    <source>
        <dbReference type="ARBA" id="ARBA00022679"/>
    </source>
</evidence>
<dbReference type="GO" id="GO:0008955">
    <property type="term" value="F:peptidoglycan glycosyltransferase activity"/>
    <property type="evidence" value="ECO:0007669"/>
    <property type="project" value="UniProtKB-EC"/>
</dbReference>
<comment type="catalytic activity">
    <reaction evidence="25">
        <text>[GlcNAc-(1-&gt;4)-Mur2Ac(oyl-L-Ala-gamma-D-Glu-L-Lys-D-Ala-D-Ala)](n)-di-trans,octa-cis-undecaprenyl diphosphate + beta-D-GlcNAc-(1-&gt;4)-Mur2Ac(oyl-L-Ala-gamma-D-Glu-L-Lys-D-Ala-D-Ala)-di-trans,octa-cis-undecaprenyl diphosphate = [GlcNAc-(1-&gt;4)-Mur2Ac(oyl-L-Ala-gamma-D-Glu-L-Lys-D-Ala-D-Ala)](n+1)-di-trans,octa-cis-undecaprenyl diphosphate + di-trans,octa-cis-undecaprenyl diphosphate + H(+)</text>
        <dbReference type="Rhea" id="RHEA:23708"/>
        <dbReference type="Rhea" id="RHEA-COMP:9602"/>
        <dbReference type="Rhea" id="RHEA-COMP:9603"/>
        <dbReference type="ChEBI" id="CHEBI:15378"/>
        <dbReference type="ChEBI" id="CHEBI:58405"/>
        <dbReference type="ChEBI" id="CHEBI:60033"/>
        <dbReference type="ChEBI" id="CHEBI:78435"/>
        <dbReference type="EC" id="2.4.99.28"/>
    </reaction>
</comment>
<evidence type="ECO:0000256" key="27">
    <source>
        <dbReference type="SAM" id="MobiDB-lite"/>
    </source>
</evidence>
<comment type="caution">
    <text evidence="31">The sequence shown here is derived from an EMBL/GenBank/DDBJ whole genome shotgun (WGS) entry which is preliminary data.</text>
</comment>
<dbReference type="EMBL" id="QZAA01000002">
    <property type="protein sequence ID" value="RQD78743.1"/>
    <property type="molecule type" value="Genomic_DNA"/>
</dbReference>
<evidence type="ECO:0000256" key="19">
    <source>
        <dbReference type="ARBA" id="ARBA00023136"/>
    </source>
</evidence>
<evidence type="ECO:0000256" key="7">
    <source>
        <dbReference type="ARBA" id="ARBA00018638"/>
    </source>
</evidence>
<sequence length="766" mass="86721">MGGDNLKKNFRWVLLAGGILSIFLLVIFLSGINPERIEATLPSTIKDKDGETIISLDREHRREEISIEKVPDHVLKAFIAVEDIRFYEHSGVDVRGISRAAASNLRETGNPFQGSQGGSTITQQLVKNTLLSPERTLLRKMREAWLAYRVERSLTKEEILEYYLNYATYFHHNNYGIQAASKFYFNKEVSDLTLEEGALLAGIIRHPSRLSPHEYPEESKKRQETVLLAMKEGGFISEEEYNQAKSRNLEEFLAPIPQRKFVHPHFVDYVIYEEALPILRDIIGSRDLPRGVQDAEKLLYFHGLTIYTTMDRNLQVRSEEIINNPASYPASGKDEGGVIQPQGALVLSEPETGRILAMVGGRDYGYHNMINRATSHRSPGSALKPILVYAPAMEEGLISPASLLEDTPTAWKINGQEYKPKNFNDTYAGTTTIRNALVRSLNVPAVKVYNDFLGRERGIAYGKSFGITTFDESDRHNPAAALGGLLNGVKPVELTEAYATLANKGTRMEHHTISRIENRQGKILYEHRPQGKKVVSEETAWLISNILKDVVARGTASSLNLNFPVAAKTGTSQDFRDAWLVGYTPSLTATFWLGYDKGDTPVVNRTVYTTRVLQDIMSYALRDKNNRDFERPENIVGPVSICSLRGHLATNTTPANYIIRDYFHVNMVPTQYCTAFTGGSIPPPLEEEEEIEEELEEEEGEEEEEEVEGEREIIEIDLEPREPDKDKKIEEEEKEIEEEKREEKKEKEDRLIEEEKEEPEVQEDPG</sequence>
<proteinExistence type="inferred from homology"/>
<keyword evidence="17" id="KW-0573">Peptidoglycan synthesis</keyword>
<evidence type="ECO:0000256" key="9">
    <source>
        <dbReference type="ARBA" id="ARBA00022645"/>
    </source>
</evidence>
<comment type="pathway">
    <text evidence="3">Cell wall biogenesis; peptidoglycan biosynthesis.</text>
</comment>
<evidence type="ECO:0000259" key="29">
    <source>
        <dbReference type="Pfam" id="PF00905"/>
    </source>
</evidence>
<evidence type="ECO:0000256" key="4">
    <source>
        <dbReference type="ARBA" id="ARBA00007090"/>
    </source>
</evidence>
<keyword evidence="10" id="KW-0645">Protease</keyword>
<dbReference type="GO" id="GO:0005886">
    <property type="term" value="C:plasma membrane"/>
    <property type="evidence" value="ECO:0007669"/>
    <property type="project" value="UniProtKB-SubCell"/>
</dbReference>
<evidence type="ECO:0000256" key="6">
    <source>
        <dbReference type="ARBA" id="ARBA00012448"/>
    </source>
</evidence>
<feature type="domain" description="Penicillin-binding protein transpeptidase" evidence="29">
    <location>
        <begin position="343"/>
        <end position="595"/>
    </location>
</feature>
<keyword evidence="21" id="KW-0511">Multifunctional enzyme</keyword>
<evidence type="ECO:0000256" key="21">
    <source>
        <dbReference type="ARBA" id="ARBA00023268"/>
    </source>
</evidence>
<evidence type="ECO:0000256" key="2">
    <source>
        <dbReference type="ARBA" id="ARBA00004401"/>
    </source>
</evidence>
<dbReference type="Pfam" id="PF00905">
    <property type="entry name" value="Transpeptidase"/>
    <property type="match status" value="1"/>
</dbReference>
<dbReference type="PANTHER" id="PTHR32282">
    <property type="entry name" value="BINDING PROTEIN TRANSPEPTIDASE, PUTATIVE-RELATED"/>
    <property type="match status" value="1"/>
</dbReference>
<dbReference type="GO" id="GO:0008360">
    <property type="term" value="P:regulation of cell shape"/>
    <property type="evidence" value="ECO:0007669"/>
    <property type="project" value="UniProtKB-KW"/>
</dbReference>
<dbReference type="InterPro" id="IPR001264">
    <property type="entry name" value="Glyco_trans_51"/>
</dbReference>
<keyword evidence="14" id="KW-0378">Hydrolase</keyword>
<dbReference type="GO" id="GO:0009252">
    <property type="term" value="P:peptidoglycan biosynthetic process"/>
    <property type="evidence" value="ECO:0007669"/>
    <property type="project" value="UniProtKB-UniPathway"/>
</dbReference>
<dbReference type="GO" id="GO:0008658">
    <property type="term" value="F:penicillin binding"/>
    <property type="evidence" value="ECO:0007669"/>
    <property type="project" value="InterPro"/>
</dbReference>
<evidence type="ECO:0000313" key="31">
    <source>
        <dbReference type="EMBL" id="RQD78743.1"/>
    </source>
</evidence>
<evidence type="ECO:0000256" key="14">
    <source>
        <dbReference type="ARBA" id="ARBA00022801"/>
    </source>
</evidence>
<keyword evidence="18 28" id="KW-1133">Transmembrane helix</keyword>
<comment type="pathway">
    <text evidence="26">Glycan biosynthesis.</text>
</comment>
<dbReference type="PANTHER" id="PTHR32282:SF11">
    <property type="entry name" value="PENICILLIN-BINDING PROTEIN 1B"/>
    <property type="match status" value="1"/>
</dbReference>
<dbReference type="GO" id="GO:0009002">
    <property type="term" value="F:serine-type D-Ala-D-Ala carboxypeptidase activity"/>
    <property type="evidence" value="ECO:0007669"/>
    <property type="project" value="UniProtKB-EC"/>
</dbReference>
<keyword evidence="16" id="KW-0735">Signal-anchor</keyword>
<dbReference type="Gene3D" id="3.40.710.10">
    <property type="entry name" value="DD-peptidase/beta-lactamase superfamily"/>
    <property type="match status" value="1"/>
</dbReference>
<gene>
    <name evidence="31" type="ORF">D5R97_00030</name>
</gene>
<comment type="function">
    <text evidence="1">Cell wall formation. Synthesis of cross-linked peptidoglycan from the lipid intermediates. The enzyme has a penicillin-insensitive transglycosylase N-terminal domain (formation of linear glycan strands) and a penicillin-sensitive transpeptidase C-terminal domain (cross-linking of the peptide subunits).</text>
</comment>
<evidence type="ECO:0000256" key="16">
    <source>
        <dbReference type="ARBA" id="ARBA00022968"/>
    </source>
</evidence>
<dbReference type="AlphaFoldDB" id="A0A424YJE2"/>
<evidence type="ECO:0000256" key="13">
    <source>
        <dbReference type="ARBA" id="ARBA00022692"/>
    </source>
</evidence>
<evidence type="ECO:0000256" key="28">
    <source>
        <dbReference type="SAM" id="Phobius"/>
    </source>
</evidence>
<evidence type="ECO:0000256" key="25">
    <source>
        <dbReference type="ARBA" id="ARBA00049902"/>
    </source>
</evidence>
<dbReference type="EC" id="2.4.99.28" evidence="24"/>
<reference evidence="31 32" key="1">
    <citation type="submission" date="2018-08" db="EMBL/GenBank/DDBJ databases">
        <title>The metabolism and importance of syntrophic acetate oxidation coupled to methane or sulfide production in haloalkaline environments.</title>
        <authorList>
            <person name="Timmers P.H.A."/>
            <person name="Vavourakis C.D."/>
            <person name="Sorokin D.Y."/>
            <person name="Sinninghe Damste J.S."/>
            <person name="Muyzer G."/>
            <person name="Stams A.J.M."/>
            <person name="Plugge C.M."/>
        </authorList>
    </citation>
    <scope>NUCLEOTIDE SEQUENCE [LARGE SCALE GENOMIC DNA]</scope>
    <source>
        <strain evidence="31">MSAO_Bac1</strain>
    </source>
</reference>
<keyword evidence="15" id="KW-0133">Cell shape</keyword>
<dbReference type="Proteomes" id="UP000285138">
    <property type="component" value="Unassembled WGS sequence"/>
</dbReference>
<dbReference type="InterPro" id="IPR023346">
    <property type="entry name" value="Lysozyme-like_dom_sf"/>
</dbReference>
<dbReference type="InterPro" id="IPR036950">
    <property type="entry name" value="PBP_transglycosylase"/>
</dbReference>
<keyword evidence="22" id="KW-0961">Cell wall biogenesis/degradation</keyword>
<dbReference type="InterPro" id="IPR001460">
    <property type="entry name" value="PCN-bd_Tpept"/>
</dbReference>
<dbReference type="GO" id="GO:0006508">
    <property type="term" value="P:proteolysis"/>
    <property type="evidence" value="ECO:0007669"/>
    <property type="project" value="UniProtKB-KW"/>
</dbReference>
<dbReference type="GO" id="GO:0046677">
    <property type="term" value="P:response to antibiotic"/>
    <property type="evidence" value="ECO:0007669"/>
    <property type="project" value="UniProtKB-KW"/>
</dbReference>
<evidence type="ECO:0000259" key="30">
    <source>
        <dbReference type="Pfam" id="PF00912"/>
    </source>
</evidence>
<comment type="similarity">
    <text evidence="5">In the N-terminal section; belongs to the glycosyltransferase 51 family.</text>
</comment>
<keyword evidence="19 28" id="KW-0472">Membrane</keyword>
<keyword evidence="20" id="KW-0046">Antibiotic resistance</keyword>
<evidence type="ECO:0000256" key="11">
    <source>
        <dbReference type="ARBA" id="ARBA00022676"/>
    </source>
</evidence>
<name>A0A424YJE2_9FIRM</name>
<dbReference type="GO" id="GO:0071555">
    <property type="term" value="P:cell wall organization"/>
    <property type="evidence" value="ECO:0007669"/>
    <property type="project" value="UniProtKB-KW"/>
</dbReference>